<feature type="transmembrane region" description="Helical" evidence="1">
    <location>
        <begin position="41"/>
        <end position="60"/>
    </location>
</feature>
<keyword evidence="1" id="KW-1133">Transmembrane helix</keyword>
<reference evidence="2" key="1">
    <citation type="submission" date="2020-08" db="EMBL/GenBank/DDBJ databases">
        <title>Genome public.</title>
        <authorList>
            <person name="Liu C."/>
            <person name="Sun Q."/>
        </authorList>
    </citation>
    <scope>NUCLEOTIDE SEQUENCE</scope>
    <source>
        <strain evidence="2">NSJ-15</strain>
    </source>
</reference>
<dbReference type="EMBL" id="JACRTL010000009">
    <property type="protein sequence ID" value="MBC8611998.1"/>
    <property type="molecule type" value="Genomic_DNA"/>
</dbReference>
<evidence type="ECO:0000256" key="1">
    <source>
        <dbReference type="SAM" id="Phobius"/>
    </source>
</evidence>
<evidence type="ECO:0000313" key="3">
    <source>
        <dbReference type="Proteomes" id="UP000632659"/>
    </source>
</evidence>
<keyword evidence="3" id="KW-1185">Reference proteome</keyword>
<evidence type="ECO:0000313" key="2">
    <source>
        <dbReference type="EMBL" id="MBC8611998.1"/>
    </source>
</evidence>
<name>A0A8J6TW27_9FIRM</name>
<sequence length="70" mass="7524">MKIKFRKLLRPILFIIGGAIVGLVYYYLVGCENGSCPLASTLWLTMGYMGLVGGILSAVFSKGGSETCNM</sequence>
<organism evidence="2 3">
    <name type="scientific">Massiliimalia timonensis</name>
    <dbReference type="NCBI Taxonomy" id="1987501"/>
    <lineage>
        <taxon>Bacteria</taxon>
        <taxon>Bacillati</taxon>
        <taxon>Bacillota</taxon>
        <taxon>Clostridia</taxon>
        <taxon>Eubacteriales</taxon>
        <taxon>Oscillospiraceae</taxon>
        <taxon>Massiliimalia</taxon>
    </lineage>
</organism>
<proteinExistence type="predicted"/>
<keyword evidence="1" id="KW-0472">Membrane</keyword>
<keyword evidence="1" id="KW-0812">Transmembrane</keyword>
<feature type="transmembrane region" description="Helical" evidence="1">
    <location>
        <begin position="12"/>
        <end position="29"/>
    </location>
</feature>
<dbReference type="RefSeq" id="WP_187536846.1">
    <property type="nucleotide sequence ID" value="NZ_JACRTL010000009.1"/>
</dbReference>
<accession>A0A8J6TW27</accession>
<comment type="caution">
    <text evidence="2">The sequence shown here is derived from an EMBL/GenBank/DDBJ whole genome shotgun (WGS) entry which is preliminary data.</text>
</comment>
<gene>
    <name evidence="2" type="ORF">H8702_12945</name>
</gene>
<dbReference type="AlphaFoldDB" id="A0A8J6TW27"/>
<dbReference type="Proteomes" id="UP000632659">
    <property type="component" value="Unassembled WGS sequence"/>
</dbReference>
<protein>
    <submittedName>
        <fullName evidence="2">Uncharacterized protein</fullName>
    </submittedName>
</protein>